<evidence type="ECO:0000256" key="5">
    <source>
        <dbReference type="SAM" id="MobiDB-lite"/>
    </source>
</evidence>
<gene>
    <name evidence="8" type="ORF">CBOVIS_LOCUS10489</name>
</gene>
<dbReference type="Pfam" id="PF00778">
    <property type="entry name" value="DIX"/>
    <property type="match status" value="1"/>
</dbReference>
<sequence>MEGTSSHLSWARDLDYVLNDRPALDAFREWLVEYSSSIYLDLYFAMRAYDKMVAKRDPKSFDLAKTIYSKFISLRTGICDAIPSKLRAQIGDNVRSMFANGHDADPRLFQACQSPVEDYLRRQHQQFVCSDEFIEAFNKVAITELQSSSNMNTLDRRRSNAARRNSAQMAPQLTAEALLKSRHNRQTTLGTLYRKLEKMYPPTRQPYVCNATTSHNDSAVSSSFSGDTPAAHRSSRTRHMRDEQLRENPPTFTLPRVEHSKNEGQQFDHSSESGRKQFVMAVTKKLYRIIDKMSMNDETEKKINDIEQCKYTTMDMVIGINAEESMGRIDEEEELDDYLKKLKDDSQRASATRSPHVNCDTFSPTRESKQQAANNDRLTRSMISYSSSSSYSRNMDFNNISLDTFAPPPMNQSFGYTKVKDSGSQLYDSSGFGSMAPSAFSASTDSSRDRIRHIQSHKFPNAIRSTPRKQKTRSDMSNLITISYIDIDGVPVVAHVPNNGAMTLGEFRRYFLLSESHHTQLFFRTDCEDSSARYQLLLIKDEDALLPIFEGRITAELR</sequence>
<evidence type="ECO:0000313" key="8">
    <source>
        <dbReference type="EMBL" id="CAB3408748.1"/>
    </source>
</evidence>
<dbReference type="InterPro" id="IPR043581">
    <property type="entry name" value="Axin-like"/>
</dbReference>
<dbReference type="GO" id="GO:0030877">
    <property type="term" value="C:beta-catenin destruction complex"/>
    <property type="evidence" value="ECO:0007669"/>
    <property type="project" value="TreeGrafter"/>
</dbReference>
<comment type="caution">
    <text evidence="8">The sequence shown here is derived from an EMBL/GenBank/DDBJ whole genome shotgun (WGS) entry which is preliminary data.</text>
</comment>
<dbReference type="SMART" id="SM00315">
    <property type="entry name" value="RGS"/>
    <property type="match status" value="1"/>
</dbReference>
<reference evidence="8 9" key="1">
    <citation type="submission" date="2020-04" db="EMBL/GenBank/DDBJ databases">
        <authorList>
            <person name="Laetsch R D."/>
            <person name="Stevens L."/>
            <person name="Kumar S."/>
            <person name="Blaxter L. M."/>
        </authorList>
    </citation>
    <scope>NUCLEOTIDE SEQUENCE [LARGE SCALE GENOMIC DNA]</scope>
</reference>
<dbReference type="AlphaFoldDB" id="A0A8S1EYE0"/>
<dbReference type="SUPFAM" id="SSF54236">
    <property type="entry name" value="Ubiquitin-like"/>
    <property type="match status" value="1"/>
</dbReference>
<dbReference type="GO" id="GO:0031625">
    <property type="term" value="F:ubiquitin protein ligase binding"/>
    <property type="evidence" value="ECO:0007669"/>
    <property type="project" value="TreeGrafter"/>
</dbReference>
<dbReference type="InterPro" id="IPR036305">
    <property type="entry name" value="RGS_sf"/>
</dbReference>
<dbReference type="PROSITE" id="PS50841">
    <property type="entry name" value="DIX"/>
    <property type="match status" value="1"/>
</dbReference>
<dbReference type="GO" id="GO:0005737">
    <property type="term" value="C:cytoplasm"/>
    <property type="evidence" value="ECO:0007669"/>
    <property type="project" value="UniProtKB-SubCell"/>
</dbReference>
<evidence type="ECO:0000256" key="3">
    <source>
        <dbReference type="ARBA" id="ARBA00022687"/>
    </source>
</evidence>
<dbReference type="Proteomes" id="UP000494206">
    <property type="component" value="Unassembled WGS sequence"/>
</dbReference>
<dbReference type="InterPro" id="IPR044926">
    <property type="entry name" value="RGS_subdomain_2"/>
</dbReference>
<name>A0A8S1EYE0_9PELO</name>
<feature type="domain" description="DIX" evidence="7">
    <location>
        <begin position="476"/>
        <end position="558"/>
    </location>
</feature>
<dbReference type="OrthoDB" id="10007451at2759"/>
<evidence type="ECO:0008006" key="10">
    <source>
        <dbReference type="Google" id="ProtNLM"/>
    </source>
</evidence>
<dbReference type="PANTHER" id="PTHR46102:SF2">
    <property type="entry name" value="AXIN"/>
    <property type="match status" value="1"/>
</dbReference>
<dbReference type="GO" id="GO:0048468">
    <property type="term" value="P:cell development"/>
    <property type="evidence" value="ECO:0007669"/>
    <property type="project" value="TreeGrafter"/>
</dbReference>
<dbReference type="SUPFAM" id="SSF48097">
    <property type="entry name" value="Regulator of G-protein signaling, RGS"/>
    <property type="match status" value="1"/>
</dbReference>
<dbReference type="InterPro" id="IPR038207">
    <property type="entry name" value="DIX_dom_sf"/>
</dbReference>
<dbReference type="GO" id="GO:0032436">
    <property type="term" value="P:positive regulation of proteasomal ubiquitin-dependent protein catabolic process"/>
    <property type="evidence" value="ECO:0007669"/>
    <property type="project" value="TreeGrafter"/>
</dbReference>
<feature type="domain" description="RGS" evidence="6">
    <location>
        <begin position="13"/>
        <end position="121"/>
    </location>
</feature>
<feature type="region of interest" description="Disordered" evidence="5">
    <location>
        <begin position="345"/>
        <end position="381"/>
    </location>
</feature>
<dbReference type="PROSITE" id="PS50132">
    <property type="entry name" value="RGS"/>
    <property type="match status" value="1"/>
</dbReference>
<evidence type="ECO:0000256" key="4">
    <source>
        <dbReference type="PROSITE-ProRule" id="PRU00069"/>
    </source>
</evidence>
<dbReference type="InterPro" id="IPR029071">
    <property type="entry name" value="Ubiquitin-like_domsf"/>
</dbReference>
<dbReference type="Pfam" id="PF00615">
    <property type="entry name" value="RGS"/>
    <property type="match status" value="1"/>
</dbReference>
<dbReference type="InterPro" id="IPR001158">
    <property type="entry name" value="DIX"/>
</dbReference>
<comment type="subcellular location">
    <subcellularLocation>
        <location evidence="1">Cytoplasm</location>
    </subcellularLocation>
</comment>
<dbReference type="GO" id="GO:0016055">
    <property type="term" value="P:Wnt signaling pathway"/>
    <property type="evidence" value="ECO:0007669"/>
    <property type="project" value="UniProtKB-KW"/>
</dbReference>
<evidence type="ECO:0000313" key="9">
    <source>
        <dbReference type="Proteomes" id="UP000494206"/>
    </source>
</evidence>
<dbReference type="Gene3D" id="2.40.240.130">
    <property type="match status" value="1"/>
</dbReference>
<evidence type="ECO:0000256" key="2">
    <source>
        <dbReference type="ARBA" id="ARBA00022490"/>
    </source>
</evidence>
<dbReference type="GO" id="GO:0008013">
    <property type="term" value="F:beta-catenin binding"/>
    <property type="evidence" value="ECO:0007669"/>
    <property type="project" value="TreeGrafter"/>
</dbReference>
<evidence type="ECO:0000259" key="6">
    <source>
        <dbReference type="PROSITE" id="PS50132"/>
    </source>
</evidence>
<dbReference type="GO" id="GO:0019901">
    <property type="term" value="F:protein kinase binding"/>
    <property type="evidence" value="ECO:0007669"/>
    <property type="project" value="TreeGrafter"/>
</dbReference>
<evidence type="ECO:0000259" key="7">
    <source>
        <dbReference type="PROSITE" id="PS50841"/>
    </source>
</evidence>
<dbReference type="EMBL" id="CADEPM010000007">
    <property type="protein sequence ID" value="CAB3408748.1"/>
    <property type="molecule type" value="Genomic_DNA"/>
</dbReference>
<dbReference type="GO" id="GO:0005634">
    <property type="term" value="C:nucleus"/>
    <property type="evidence" value="ECO:0007669"/>
    <property type="project" value="TreeGrafter"/>
</dbReference>
<protein>
    <recommendedName>
        <fullName evidence="10">RGS domain-containing protein</fullName>
    </recommendedName>
</protein>
<dbReference type="GO" id="GO:0090090">
    <property type="term" value="P:negative regulation of canonical Wnt signaling pathway"/>
    <property type="evidence" value="ECO:0007669"/>
    <property type="project" value="InterPro"/>
</dbReference>
<accession>A0A8S1EYE0</accession>
<feature type="region of interest" description="Disordered" evidence="5">
    <location>
        <begin position="214"/>
        <end position="256"/>
    </location>
</feature>
<evidence type="ECO:0000256" key="1">
    <source>
        <dbReference type="ARBA" id="ARBA00004496"/>
    </source>
</evidence>
<keyword evidence="2" id="KW-0963">Cytoplasm</keyword>
<dbReference type="PANTHER" id="PTHR46102">
    <property type="entry name" value="AXIN"/>
    <property type="match status" value="1"/>
</dbReference>
<organism evidence="8 9">
    <name type="scientific">Caenorhabditis bovis</name>
    <dbReference type="NCBI Taxonomy" id="2654633"/>
    <lineage>
        <taxon>Eukaryota</taxon>
        <taxon>Metazoa</taxon>
        <taxon>Ecdysozoa</taxon>
        <taxon>Nematoda</taxon>
        <taxon>Chromadorea</taxon>
        <taxon>Rhabditida</taxon>
        <taxon>Rhabditina</taxon>
        <taxon>Rhabditomorpha</taxon>
        <taxon>Rhabditoidea</taxon>
        <taxon>Rhabditidae</taxon>
        <taxon>Peloderinae</taxon>
        <taxon>Caenorhabditis</taxon>
    </lineage>
</organism>
<dbReference type="Gene3D" id="1.10.167.10">
    <property type="entry name" value="Regulator of G-protein Signalling 4, domain 2"/>
    <property type="match status" value="1"/>
</dbReference>
<proteinExistence type="predicted"/>
<keyword evidence="9" id="KW-1185">Reference proteome</keyword>
<dbReference type="InterPro" id="IPR016137">
    <property type="entry name" value="RGS"/>
</dbReference>
<feature type="compositionally biased region" description="Polar residues" evidence="5">
    <location>
        <begin position="348"/>
        <end position="376"/>
    </location>
</feature>
<dbReference type="GO" id="GO:0005886">
    <property type="term" value="C:plasma membrane"/>
    <property type="evidence" value="ECO:0007669"/>
    <property type="project" value="TreeGrafter"/>
</dbReference>
<feature type="compositionally biased region" description="Polar residues" evidence="5">
    <location>
        <begin position="214"/>
        <end position="226"/>
    </location>
</feature>
<keyword evidence="3 4" id="KW-0879">Wnt signaling pathway</keyword>
<dbReference type="GO" id="GO:0060090">
    <property type="term" value="F:molecular adaptor activity"/>
    <property type="evidence" value="ECO:0007669"/>
    <property type="project" value="TreeGrafter"/>
</dbReference>